<keyword evidence="2" id="KW-0378">Hydrolase</keyword>
<feature type="binding site" evidence="3">
    <location>
        <position position="291"/>
    </location>
    <ligand>
        <name>Mg(2+)</name>
        <dbReference type="ChEBI" id="CHEBI:18420"/>
        <label>1</label>
    </ligand>
</feature>
<evidence type="ECO:0000256" key="2">
    <source>
        <dbReference type="ARBA" id="ARBA00022801"/>
    </source>
</evidence>
<dbReference type="GO" id="GO:0046872">
    <property type="term" value="F:metal ion binding"/>
    <property type="evidence" value="ECO:0007669"/>
    <property type="project" value="UniProtKB-KW"/>
</dbReference>
<dbReference type="Pfam" id="PF03747">
    <property type="entry name" value="ADP_ribosyl_GH"/>
    <property type="match status" value="1"/>
</dbReference>
<feature type="binding site" evidence="3">
    <location>
        <position position="62"/>
    </location>
    <ligand>
        <name>Mg(2+)</name>
        <dbReference type="ChEBI" id="CHEBI:18420"/>
        <label>1</label>
    </ligand>
</feature>
<evidence type="ECO:0008006" key="6">
    <source>
        <dbReference type="Google" id="ProtNLM"/>
    </source>
</evidence>
<dbReference type="EMBL" id="LSFN01000036">
    <property type="protein sequence ID" value="OAB72009.1"/>
    <property type="molecule type" value="Genomic_DNA"/>
</dbReference>
<dbReference type="GO" id="GO:0016787">
    <property type="term" value="F:hydrolase activity"/>
    <property type="evidence" value="ECO:0007669"/>
    <property type="project" value="UniProtKB-KW"/>
</dbReference>
<comment type="caution">
    <text evidence="4">The sequence shown here is derived from an EMBL/GenBank/DDBJ whole genome shotgun (WGS) entry which is preliminary data.</text>
</comment>
<dbReference type="PANTHER" id="PTHR16222">
    <property type="entry name" value="ADP-RIBOSYLGLYCOHYDROLASE"/>
    <property type="match status" value="1"/>
</dbReference>
<feature type="binding site" evidence="3">
    <location>
        <position position="61"/>
    </location>
    <ligand>
        <name>Mg(2+)</name>
        <dbReference type="ChEBI" id="CHEBI:18420"/>
        <label>1</label>
    </ligand>
</feature>
<feature type="binding site" evidence="3">
    <location>
        <position position="292"/>
    </location>
    <ligand>
        <name>Mg(2+)</name>
        <dbReference type="ChEBI" id="CHEBI:18420"/>
        <label>1</label>
    </ligand>
</feature>
<comment type="similarity">
    <text evidence="1">Belongs to the ADP-ribosylglycohydrolase family.</text>
</comment>
<feature type="binding site" evidence="3">
    <location>
        <position position="63"/>
    </location>
    <ligand>
        <name>Mg(2+)</name>
        <dbReference type="ChEBI" id="CHEBI:18420"/>
        <label>1</label>
    </ligand>
</feature>
<comment type="cofactor">
    <cofactor evidence="3">
        <name>Mg(2+)</name>
        <dbReference type="ChEBI" id="CHEBI:18420"/>
    </cofactor>
    <text evidence="3">Binds 2 magnesium ions per subunit.</text>
</comment>
<evidence type="ECO:0000256" key="1">
    <source>
        <dbReference type="ARBA" id="ARBA00010702"/>
    </source>
</evidence>
<dbReference type="Proteomes" id="UP000077134">
    <property type="component" value="Unassembled WGS sequence"/>
</dbReference>
<proteinExistence type="inferred from homology"/>
<dbReference type="PANTHER" id="PTHR16222:SF24">
    <property type="entry name" value="ADP-RIBOSYLHYDROLASE ARH3"/>
    <property type="match status" value="1"/>
</dbReference>
<dbReference type="Gene3D" id="1.10.4080.10">
    <property type="entry name" value="ADP-ribosylation/Crystallin J1"/>
    <property type="match status" value="1"/>
</dbReference>
<dbReference type="SUPFAM" id="SSF101478">
    <property type="entry name" value="ADP-ribosylglycohydrolase"/>
    <property type="match status" value="1"/>
</dbReference>
<name>A0A167BEX3_9BACL</name>
<accession>A0A167BEX3</accession>
<evidence type="ECO:0000256" key="3">
    <source>
        <dbReference type="PIRSR" id="PIRSR605502-1"/>
    </source>
</evidence>
<dbReference type="STRING" id="1763538.LPB68_12205"/>
<keyword evidence="5" id="KW-1185">Reference proteome</keyword>
<evidence type="ECO:0000313" key="5">
    <source>
        <dbReference type="Proteomes" id="UP000077134"/>
    </source>
</evidence>
<keyword evidence="3" id="KW-0460">Magnesium</keyword>
<keyword evidence="3" id="KW-0479">Metal-binding</keyword>
<dbReference type="InterPro" id="IPR036705">
    <property type="entry name" value="Ribosyl_crysJ1_sf"/>
</dbReference>
<dbReference type="InterPro" id="IPR050792">
    <property type="entry name" value="ADP-ribosylglycohydrolase"/>
</dbReference>
<dbReference type="AlphaFoldDB" id="A0A167BEX3"/>
<reference evidence="4 5" key="1">
    <citation type="submission" date="2016-02" db="EMBL/GenBank/DDBJ databases">
        <title>Paenibacillus sp. LPB0068, isolated from Crassostrea gigas.</title>
        <authorList>
            <person name="Shin S.-K."/>
            <person name="Yi H."/>
        </authorList>
    </citation>
    <scope>NUCLEOTIDE SEQUENCE [LARGE SCALE GENOMIC DNA]</scope>
    <source>
        <strain evidence="4 5">LPB0068</strain>
    </source>
</reference>
<gene>
    <name evidence="4" type="ORF">PNBC_18690</name>
</gene>
<sequence>MDKYDKVLGSLLGAATGDAMGAVTELRPTELIIEKFGGYVDRFITPPQDTFARGRQAGSVTDDFSLTYHTALAIADHGGVIDESVAVEALLRWSDDEAFFEKFAGPTTKAAVQRLRGVTLPNPYDFIVCDNTKGSNGAAMKISPAGLFNPGNREKAVIDAICLSMPTHPNQLSISGACAIAAAVSEAMKDTSDVYSIVQAGLDGATLGLENSRGTVSLLAGPSVVKRIHLAIELALKASSLEQAMTDIADLVGTGLPIYESVPAVFGFIVAAQGHSMRTIITAVNAGSDTDTMASMAGAIVGALNGYSSFPDDYLAQLEEVNGYDITGLARKISMIID</sequence>
<dbReference type="InterPro" id="IPR005502">
    <property type="entry name" value="Ribosyl_crysJ1"/>
</dbReference>
<evidence type="ECO:0000313" key="4">
    <source>
        <dbReference type="EMBL" id="OAB72009.1"/>
    </source>
</evidence>
<protein>
    <recommendedName>
        <fullName evidence="6">ADP-ribosylglycohydrolase</fullName>
    </recommendedName>
</protein>
<feature type="binding site" evidence="3">
    <location>
        <position position="289"/>
    </location>
    <ligand>
        <name>Mg(2+)</name>
        <dbReference type="ChEBI" id="CHEBI:18420"/>
        <label>1</label>
    </ligand>
</feature>
<organism evidence="4 5">
    <name type="scientific">Paenibacillus crassostreae</name>
    <dbReference type="NCBI Taxonomy" id="1763538"/>
    <lineage>
        <taxon>Bacteria</taxon>
        <taxon>Bacillati</taxon>
        <taxon>Bacillota</taxon>
        <taxon>Bacilli</taxon>
        <taxon>Bacillales</taxon>
        <taxon>Paenibacillaceae</taxon>
        <taxon>Paenibacillus</taxon>
    </lineage>
</organism>
<dbReference type="OrthoDB" id="9798107at2"/>